<evidence type="ECO:0000313" key="3">
    <source>
        <dbReference type="EMBL" id="EJU24717.1"/>
    </source>
</evidence>
<dbReference type="Pfam" id="PF22696">
    <property type="entry name" value="Putative_PNPOx_2"/>
    <property type="match status" value="1"/>
</dbReference>
<gene>
    <name evidence="3" type="ORF">HMPREF1143_0707</name>
    <name evidence="2" type="ORF">HMPREF9629_02120</name>
</gene>
<evidence type="ECO:0000259" key="1">
    <source>
        <dbReference type="Pfam" id="PF22696"/>
    </source>
</evidence>
<keyword evidence="4" id="KW-1185">Reference proteome</keyword>
<evidence type="ECO:0000313" key="2">
    <source>
        <dbReference type="EMBL" id="EHL14534.1"/>
    </source>
</evidence>
<dbReference type="Gene3D" id="2.30.110.10">
    <property type="entry name" value="Electron Transport, Fmn-binding Protein, Chain A"/>
    <property type="match status" value="1"/>
</dbReference>
<proteinExistence type="predicted"/>
<accession>J5WVM9</accession>
<dbReference type="InterPro" id="IPR055196">
    <property type="entry name" value="Putative_PNPOx_2"/>
</dbReference>
<feature type="domain" description="Pyridoxamine 5'-phosphate oxidase-like" evidence="1">
    <location>
        <begin position="14"/>
        <end position="130"/>
    </location>
</feature>
<sequence>MDTKKEFFRMMREHSEIALATSFDNTPNVRTVNFYFDPDAKVLYFATFSDNTKVFELEKNTKVAFTTIPKHGTEHIKAKGICTKSSKTVYDLKEQLIGKMEGYRELIEDVGAFLVVYEIHFEKAQVVLTLENIDTYTL</sequence>
<comment type="caution">
    <text evidence="2">The sequence shown here is derived from an EMBL/GenBank/DDBJ whole genome shotgun (WGS) entry which is preliminary data.</text>
</comment>
<reference evidence="3 4" key="2">
    <citation type="submission" date="2012-07" db="EMBL/GenBank/DDBJ databases">
        <authorList>
            <person name="Durkin A.S."/>
            <person name="McCorrison J."/>
            <person name="Torralba M."/>
            <person name="Gillis M."/>
            <person name="Methe B."/>
            <person name="Sutton G."/>
            <person name="Nelson K.E."/>
        </authorList>
    </citation>
    <scope>NUCLEOTIDE SEQUENCE [LARGE SCALE GENOMIC DNA]</scope>
    <source>
        <strain evidence="3 4">OBRC8</strain>
    </source>
</reference>
<dbReference type="InterPro" id="IPR012349">
    <property type="entry name" value="Split_barrel_FMN-bd"/>
</dbReference>
<protein>
    <submittedName>
        <fullName evidence="3">Pyridoxamine 5'-phosphate oxidase family protein</fullName>
    </submittedName>
</protein>
<name>G9X176_9FIRM</name>
<dbReference type="SUPFAM" id="SSF50475">
    <property type="entry name" value="FMN-binding split barrel"/>
    <property type="match status" value="1"/>
</dbReference>
<evidence type="ECO:0000313" key="4">
    <source>
        <dbReference type="Proteomes" id="UP000005244"/>
    </source>
</evidence>
<dbReference type="EMBL" id="AFZE01000025">
    <property type="protein sequence ID" value="EHL14534.1"/>
    <property type="molecule type" value="Genomic_DNA"/>
</dbReference>
<dbReference type="Proteomes" id="UP000005244">
    <property type="component" value="Unassembled WGS sequence"/>
</dbReference>
<dbReference type="AlphaFoldDB" id="G9X176"/>
<organism evidence="2 5">
    <name type="scientific">Peptoanaerobacter stomatis</name>
    <dbReference type="NCBI Taxonomy" id="796937"/>
    <lineage>
        <taxon>Bacteria</taxon>
        <taxon>Bacillati</taxon>
        <taxon>Bacillota</taxon>
        <taxon>Clostridia</taxon>
        <taxon>Peptostreptococcales</taxon>
        <taxon>Filifactoraceae</taxon>
        <taxon>Peptoanaerobacter</taxon>
    </lineage>
</organism>
<dbReference type="Proteomes" id="UP000006437">
    <property type="component" value="Unassembled WGS sequence"/>
</dbReference>
<dbReference type="EMBL" id="ALNK01000003">
    <property type="protein sequence ID" value="EJU24717.1"/>
    <property type="molecule type" value="Genomic_DNA"/>
</dbReference>
<dbReference type="HOGENOM" id="CLU_149966_0_0_9"/>
<dbReference type="RefSeq" id="WP_009526336.1">
    <property type="nucleotide sequence ID" value="NZ_ALNK01000003.1"/>
</dbReference>
<evidence type="ECO:0000313" key="5">
    <source>
        <dbReference type="Proteomes" id="UP000006437"/>
    </source>
</evidence>
<dbReference type="BioCyc" id="EBAC796937-HMP:GMGH-2144-MONOMER"/>
<reference evidence="2 5" key="1">
    <citation type="submission" date="2011-08" db="EMBL/GenBank/DDBJ databases">
        <title>The Genome Sequence of Eubacteriaceae bacterium ACC19a.</title>
        <authorList>
            <consortium name="The Broad Institute Genome Sequencing Platform"/>
            <person name="Earl A."/>
            <person name="Ward D."/>
            <person name="Feldgarden M."/>
            <person name="Gevers D."/>
            <person name="Sizova M."/>
            <person name="Hazen A."/>
            <person name="Epstein S."/>
            <person name="Young S.K."/>
            <person name="Zeng Q."/>
            <person name="Gargeya S."/>
            <person name="Fitzgerald M."/>
            <person name="Haas B."/>
            <person name="Abouelleil A."/>
            <person name="Alvarado L."/>
            <person name="Arachchi H.M."/>
            <person name="Berlin A."/>
            <person name="Brown A."/>
            <person name="Chapman S.B."/>
            <person name="Chen Z."/>
            <person name="Dunbar C."/>
            <person name="Freedman E."/>
            <person name="Gearin G."/>
            <person name="Gellesch M."/>
            <person name="Goldberg J."/>
            <person name="Griggs A."/>
            <person name="Gujja S."/>
            <person name="Heiman D."/>
            <person name="Howarth C."/>
            <person name="Larson L."/>
            <person name="Lui A."/>
            <person name="MacDonald P.J.P."/>
            <person name="Montmayeur A."/>
            <person name="Murphy C."/>
            <person name="Neiman D."/>
            <person name="Pearson M."/>
            <person name="Priest M."/>
            <person name="Roberts A."/>
            <person name="Saif S."/>
            <person name="Shea T."/>
            <person name="Shenoy N."/>
            <person name="Sisk P."/>
            <person name="Stolte C."/>
            <person name="Sykes S."/>
            <person name="Wortman J."/>
            <person name="Nusbaum C."/>
            <person name="Birren B."/>
        </authorList>
    </citation>
    <scope>NUCLEOTIDE SEQUENCE [LARGE SCALE GENOMIC DNA]</scope>
    <source>
        <strain evidence="2 5">ACC19a</strain>
    </source>
</reference>
<accession>G9X176</accession>